<keyword evidence="2" id="KW-1185">Reference proteome</keyword>
<comment type="caution">
    <text evidence="1">The sequence shown here is derived from an EMBL/GenBank/DDBJ whole genome shotgun (WGS) entry which is preliminary data.</text>
</comment>
<evidence type="ECO:0000313" key="1">
    <source>
        <dbReference type="EMBL" id="KAK9841786.1"/>
    </source>
</evidence>
<organism evidence="1 2">
    <name type="scientific">Elliptochloris bilobata</name>
    <dbReference type="NCBI Taxonomy" id="381761"/>
    <lineage>
        <taxon>Eukaryota</taxon>
        <taxon>Viridiplantae</taxon>
        <taxon>Chlorophyta</taxon>
        <taxon>core chlorophytes</taxon>
        <taxon>Trebouxiophyceae</taxon>
        <taxon>Trebouxiophyceae incertae sedis</taxon>
        <taxon>Elliptochloris clade</taxon>
        <taxon>Elliptochloris</taxon>
    </lineage>
</organism>
<dbReference type="Proteomes" id="UP001445335">
    <property type="component" value="Unassembled WGS sequence"/>
</dbReference>
<evidence type="ECO:0000313" key="2">
    <source>
        <dbReference type="Proteomes" id="UP001445335"/>
    </source>
</evidence>
<sequence length="207" mass="23090">MSACKPIAVSLELWNGMLEQLSAADRHSARGACQTLRQAANLSVTKVWLDASRGALPQGRLLLAFVRKVRLGIVRFTHFLDLVGLAERLRLPEPPQACAVELQGTFSVRQRLRLNFKELLEVLDKGSTRRVASPAYEVFMASSLYPPFRQATVEDAAHLAERVPVIVRLPAEYNDCARLLLLGARAHRNLVELHLPTISRRAHASLR</sequence>
<dbReference type="EMBL" id="JALJOU010000010">
    <property type="protein sequence ID" value="KAK9841786.1"/>
    <property type="molecule type" value="Genomic_DNA"/>
</dbReference>
<dbReference type="AlphaFoldDB" id="A0AAW1S6W0"/>
<name>A0AAW1S6W0_9CHLO</name>
<reference evidence="1 2" key="1">
    <citation type="journal article" date="2024" name="Nat. Commun.">
        <title>Phylogenomics reveals the evolutionary origins of lichenization in chlorophyte algae.</title>
        <authorList>
            <person name="Puginier C."/>
            <person name="Libourel C."/>
            <person name="Otte J."/>
            <person name="Skaloud P."/>
            <person name="Haon M."/>
            <person name="Grisel S."/>
            <person name="Petersen M."/>
            <person name="Berrin J.G."/>
            <person name="Delaux P.M."/>
            <person name="Dal Grande F."/>
            <person name="Keller J."/>
        </authorList>
    </citation>
    <scope>NUCLEOTIDE SEQUENCE [LARGE SCALE GENOMIC DNA]</scope>
    <source>
        <strain evidence="1 2">SAG 245.80</strain>
    </source>
</reference>
<accession>A0AAW1S6W0</accession>
<proteinExistence type="predicted"/>
<protein>
    <submittedName>
        <fullName evidence="1">Uncharacterized protein</fullName>
    </submittedName>
</protein>
<gene>
    <name evidence="1" type="ORF">WJX81_002751</name>
</gene>